<feature type="domain" description="Galectin" evidence="3">
    <location>
        <begin position="297"/>
        <end position="428"/>
    </location>
</feature>
<keyword evidence="1" id="KW-0430">Lectin</keyword>
<dbReference type="PROSITE" id="PS51304">
    <property type="entry name" value="GALECTIN"/>
    <property type="match status" value="4"/>
</dbReference>
<evidence type="ECO:0000256" key="2">
    <source>
        <dbReference type="ARBA" id="ARBA00022737"/>
    </source>
</evidence>
<dbReference type="PANTHER" id="PTHR11346:SF176">
    <property type="entry name" value="32 KDA BETA-GALACTOSIDE-BINDING LECTIN LEC-3"/>
    <property type="match status" value="1"/>
</dbReference>
<dbReference type="SMART" id="SM00276">
    <property type="entry name" value="GLECT"/>
    <property type="match status" value="4"/>
</dbReference>
<evidence type="ECO:0000313" key="5">
    <source>
        <dbReference type="Proteomes" id="UP001497497"/>
    </source>
</evidence>
<sequence length="568" mass="65644">MMKYIEALSLFCVHDVQCVASVPDYTFIPGGLNIGSQIVVRGRVGYDQERFHINLQNEQEDGCDVAFHFNPRTDSQTVVRNSHQGGWQGEELDIPFFPFSQGSKFTIRIYVGPNAYVILVNGRYFIEFNHRLSYQAVRYLKLSEGAEYYESTIQNSCHVPYRGEFPGGLKMGKALRVRGFVNDNADRFQINFNADYDGETVGIHFNPRQDQEDVVLNSKVGDWQGEERGQGWFPFQRSQFFDVLFIAWDGKFNIYVNEKFFTSYAFRIPPEDIFFLDINGDVTLMDVEFTDPLPDDYIKHIPSGLEKSDLIVVKGFFYPEGQRFALNLLYGTTLDDDIALHFNPRRDQGEVVLNSREGGNWEEEERHSLPNPMVELLPFEVEIVNKSKKFKIYINGKKFTSFKARGAVDNIKGINVNGEAFIYEVKLLRRVEKPFVDRLPGVLEPGSWISIIGTPKKKAERFAINLQCGDDADYGNDVAFHFNPRFAGEDSIRNTLENGSWGEEEKEQPNFPFEPEDKFEINILRLSDVFRVFVNRQFYIDYAHRIDPSRICHLMLNGDCNFFEPEFY</sequence>
<accession>A0AAV2HBZ1</accession>
<organism evidence="4 5">
    <name type="scientific">Lymnaea stagnalis</name>
    <name type="common">Great pond snail</name>
    <name type="synonym">Helix stagnalis</name>
    <dbReference type="NCBI Taxonomy" id="6523"/>
    <lineage>
        <taxon>Eukaryota</taxon>
        <taxon>Metazoa</taxon>
        <taxon>Spiralia</taxon>
        <taxon>Lophotrochozoa</taxon>
        <taxon>Mollusca</taxon>
        <taxon>Gastropoda</taxon>
        <taxon>Heterobranchia</taxon>
        <taxon>Euthyneura</taxon>
        <taxon>Panpulmonata</taxon>
        <taxon>Hygrophila</taxon>
        <taxon>Lymnaeoidea</taxon>
        <taxon>Lymnaeidae</taxon>
        <taxon>Lymnaea</taxon>
    </lineage>
</organism>
<dbReference type="InterPro" id="IPR044156">
    <property type="entry name" value="Galectin-like"/>
</dbReference>
<feature type="domain" description="Galectin" evidence="3">
    <location>
        <begin position="24"/>
        <end position="154"/>
    </location>
</feature>
<evidence type="ECO:0000259" key="3">
    <source>
        <dbReference type="PROSITE" id="PS51304"/>
    </source>
</evidence>
<dbReference type="Proteomes" id="UP001497497">
    <property type="component" value="Unassembled WGS sequence"/>
</dbReference>
<dbReference type="SMART" id="SM00908">
    <property type="entry name" value="Gal-bind_lectin"/>
    <property type="match status" value="4"/>
</dbReference>
<evidence type="ECO:0000313" key="4">
    <source>
        <dbReference type="EMBL" id="CAL1531255.1"/>
    </source>
</evidence>
<name>A0AAV2HBZ1_LYMST</name>
<keyword evidence="2" id="KW-0677">Repeat</keyword>
<dbReference type="GO" id="GO:0030246">
    <property type="term" value="F:carbohydrate binding"/>
    <property type="evidence" value="ECO:0007669"/>
    <property type="project" value="UniProtKB-KW"/>
</dbReference>
<dbReference type="Gene3D" id="2.60.120.200">
    <property type="match status" value="4"/>
</dbReference>
<dbReference type="AlphaFoldDB" id="A0AAV2HBZ1"/>
<dbReference type="CDD" id="cd00070">
    <property type="entry name" value="GLECT"/>
    <property type="match status" value="4"/>
</dbReference>
<feature type="domain" description="Galectin" evidence="3">
    <location>
        <begin position="435"/>
        <end position="568"/>
    </location>
</feature>
<dbReference type="SUPFAM" id="SSF49899">
    <property type="entry name" value="Concanavalin A-like lectins/glucanases"/>
    <property type="match status" value="4"/>
</dbReference>
<dbReference type="Pfam" id="PF00337">
    <property type="entry name" value="Gal-bind_lectin"/>
    <property type="match status" value="4"/>
</dbReference>
<dbReference type="PANTHER" id="PTHR11346">
    <property type="entry name" value="GALECTIN"/>
    <property type="match status" value="1"/>
</dbReference>
<dbReference type="FunFam" id="2.60.120.200:FF:000124">
    <property type="entry name" value="Galectin-4"/>
    <property type="match status" value="1"/>
</dbReference>
<feature type="domain" description="Galectin" evidence="3">
    <location>
        <begin position="161"/>
        <end position="290"/>
    </location>
</feature>
<dbReference type="InterPro" id="IPR001079">
    <property type="entry name" value="Galectin_CRD"/>
</dbReference>
<dbReference type="EMBL" id="CAXITT010000084">
    <property type="protein sequence ID" value="CAL1531255.1"/>
    <property type="molecule type" value="Genomic_DNA"/>
</dbReference>
<protein>
    <recommendedName>
        <fullName evidence="3">Galectin domain-containing protein</fullName>
    </recommendedName>
</protein>
<comment type="caution">
    <text evidence="4">The sequence shown here is derived from an EMBL/GenBank/DDBJ whole genome shotgun (WGS) entry which is preliminary data.</text>
</comment>
<evidence type="ECO:0000256" key="1">
    <source>
        <dbReference type="ARBA" id="ARBA00022734"/>
    </source>
</evidence>
<dbReference type="InterPro" id="IPR013320">
    <property type="entry name" value="ConA-like_dom_sf"/>
</dbReference>
<reference evidence="4 5" key="1">
    <citation type="submission" date="2024-04" db="EMBL/GenBank/DDBJ databases">
        <authorList>
            <consortium name="Genoscope - CEA"/>
            <person name="William W."/>
        </authorList>
    </citation>
    <scope>NUCLEOTIDE SEQUENCE [LARGE SCALE GENOMIC DNA]</scope>
</reference>
<dbReference type="GO" id="GO:0016936">
    <property type="term" value="F:galactoside binding"/>
    <property type="evidence" value="ECO:0007669"/>
    <property type="project" value="TreeGrafter"/>
</dbReference>
<proteinExistence type="predicted"/>
<gene>
    <name evidence="4" type="ORF">GSLYS_00005350001</name>
</gene>
<keyword evidence="5" id="KW-1185">Reference proteome</keyword>